<dbReference type="EMBL" id="JAACXV010000721">
    <property type="protein sequence ID" value="KAF7277576.1"/>
    <property type="molecule type" value="Genomic_DNA"/>
</dbReference>
<reference evidence="1" key="1">
    <citation type="submission" date="2020-08" db="EMBL/GenBank/DDBJ databases">
        <title>Genome sequencing and assembly of the red palm weevil Rhynchophorus ferrugineus.</title>
        <authorList>
            <person name="Dias G.B."/>
            <person name="Bergman C.M."/>
            <person name="Manee M."/>
        </authorList>
    </citation>
    <scope>NUCLEOTIDE SEQUENCE</scope>
    <source>
        <strain evidence="1">AA-2017</strain>
        <tissue evidence="1">Whole larva</tissue>
    </source>
</reference>
<name>A0A834MDG2_RHYFE</name>
<organism evidence="1 2">
    <name type="scientific">Rhynchophorus ferrugineus</name>
    <name type="common">Red palm weevil</name>
    <name type="synonym">Curculio ferrugineus</name>
    <dbReference type="NCBI Taxonomy" id="354439"/>
    <lineage>
        <taxon>Eukaryota</taxon>
        <taxon>Metazoa</taxon>
        <taxon>Ecdysozoa</taxon>
        <taxon>Arthropoda</taxon>
        <taxon>Hexapoda</taxon>
        <taxon>Insecta</taxon>
        <taxon>Pterygota</taxon>
        <taxon>Neoptera</taxon>
        <taxon>Endopterygota</taxon>
        <taxon>Coleoptera</taxon>
        <taxon>Polyphaga</taxon>
        <taxon>Cucujiformia</taxon>
        <taxon>Curculionidae</taxon>
        <taxon>Dryophthorinae</taxon>
        <taxon>Rhynchophorus</taxon>
    </lineage>
</organism>
<accession>A0A834MDG2</accession>
<dbReference type="AlphaFoldDB" id="A0A834MDG2"/>
<dbReference type="Proteomes" id="UP000625711">
    <property type="component" value="Unassembled WGS sequence"/>
</dbReference>
<feature type="non-terminal residue" evidence="1">
    <location>
        <position position="41"/>
    </location>
</feature>
<evidence type="ECO:0000313" key="1">
    <source>
        <dbReference type="EMBL" id="KAF7277576.1"/>
    </source>
</evidence>
<protein>
    <submittedName>
        <fullName evidence="1">Uncharacterized protein</fullName>
    </submittedName>
</protein>
<sequence>MRERETEGLFPQLPGSGYFGRVTTFLLFQPGLGPALAELEE</sequence>
<keyword evidence="2" id="KW-1185">Reference proteome</keyword>
<evidence type="ECO:0000313" key="2">
    <source>
        <dbReference type="Proteomes" id="UP000625711"/>
    </source>
</evidence>
<proteinExistence type="predicted"/>
<comment type="caution">
    <text evidence="1">The sequence shown here is derived from an EMBL/GenBank/DDBJ whole genome shotgun (WGS) entry which is preliminary data.</text>
</comment>
<gene>
    <name evidence="1" type="ORF">GWI33_006585</name>
</gene>